<feature type="domain" description="TonB-dependent receptor plug" evidence="4">
    <location>
        <begin position="144"/>
        <end position="244"/>
    </location>
</feature>
<dbReference type="Pfam" id="PF13715">
    <property type="entry name" value="CarbopepD_reg_2"/>
    <property type="match status" value="1"/>
</dbReference>
<dbReference type="Pfam" id="PF07715">
    <property type="entry name" value="Plug"/>
    <property type="match status" value="1"/>
</dbReference>
<evidence type="ECO:0000256" key="2">
    <source>
        <dbReference type="ARBA" id="ARBA00023136"/>
    </source>
</evidence>
<evidence type="ECO:0000256" key="3">
    <source>
        <dbReference type="ARBA" id="ARBA00023237"/>
    </source>
</evidence>
<comment type="subcellular location">
    <subcellularLocation>
        <location evidence="1">Cell outer membrane</location>
    </subcellularLocation>
</comment>
<organism evidence="6 7">
    <name type="scientific">Pedobacter zeae</name>
    <dbReference type="NCBI Taxonomy" id="1737356"/>
    <lineage>
        <taxon>Bacteria</taxon>
        <taxon>Pseudomonadati</taxon>
        <taxon>Bacteroidota</taxon>
        <taxon>Sphingobacteriia</taxon>
        <taxon>Sphingobacteriales</taxon>
        <taxon>Sphingobacteriaceae</taxon>
        <taxon>Pedobacter</taxon>
    </lineage>
</organism>
<dbReference type="Gene3D" id="2.40.170.20">
    <property type="entry name" value="TonB-dependent receptor, beta-barrel domain"/>
    <property type="match status" value="1"/>
</dbReference>
<dbReference type="Gene3D" id="2.170.130.10">
    <property type="entry name" value="TonB-dependent receptor, plug domain"/>
    <property type="match status" value="1"/>
</dbReference>
<gene>
    <name evidence="6" type="ORF">GCM10007422_06920</name>
</gene>
<keyword evidence="3" id="KW-0998">Cell outer membrane</keyword>
<evidence type="ECO:0000259" key="5">
    <source>
        <dbReference type="Pfam" id="PF14905"/>
    </source>
</evidence>
<evidence type="ECO:0000313" key="7">
    <source>
        <dbReference type="Proteomes" id="UP000642938"/>
    </source>
</evidence>
<dbReference type="InterPro" id="IPR012910">
    <property type="entry name" value="Plug_dom"/>
</dbReference>
<dbReference type="InterPro" id="IPR037066">
    <property type="entry name" value="Plug_dom_sf"/>
</dbReference>
<keyword evidence="7" id="KW-1185">Reference proteome</keyword>
<proteinExistence type="predicted"/>
<protein>
    <submittedName>
        <fullName evidence="6">Outer membrane protein</fullName>
    </submittedName>
</protein>
<sequence>MPLSNKGKLELLNSFRRAALTVFALTWSILSYAQTGKISGTVTDKKTGETLIGVTVKIAGTTKGVSTDVEGRYAIGGLTAGKYTLNLSYVGYTSKNVSDIQVSGSQSTIVNLILEEAGGANLGDVIITASVKQESVNSLYASQKNSTRISSGITADQIRKSPDKNTSEVLKRVSGASIQDGKFLVIRGLSDRYNVALINNSLLPSTEPDKRAFSFDIIPSNMIDKIVINKTATPDLPGDFAGGVTQVITKDIPDSKFINFAVSTGYNTQSTFKDFYSNKRNSTDFLGFDDGTRSLPTNFPSTRGEYNGGSTNLRIANSKLFPNLYAERKYTALPMQNYQFTWGNVAKFKNEGTFGSIISLNYRREQNQRIAEREAFDGINFINKYQDLNYRYNVALGGLANFSYKIRKNKISLKNLFNQSFEDSYINRNGFINQNTDIRYTSSEVNQKSLLSSQLEGEHQLGEKNIKLEWNLNYALIKREQPDLRTIMYGSIQNSNSPFSLIDDNTKRFFSDLNENNYGGSASLSMPVNIFSKKGTFKFGGLKQVRDRDFDARIFLYTPASSSEFDASKLILPKESIFATSNISRNGFVLDEITNNQDSYTAKTDLNAGYLMLDQALAEKVRLILGARVEGYKQTIDALNSTGQKRSYEKDFFDVLPSLNLTYSLNEKSNFRLSGSRTVTRPELRELAPFVFVNQEEGVQIGGNPDLVRSQNTNADIRYEYYPSPGEAFTFSVFYKNFQNPIEQVTDGSSTADNLKFSYQNADKAYTYGFELDVRKKLTFLSDAKWLENLIAFANFTYLKSEVRSSIPGFQTRQLQGLSPFLINAGIQYNSPETGLSFNALYNRIGDRIGKVGNESVPNIYEKGRDVIDFQIAKKVLKNKGEIKLNVSDILNQSNVSFLNFGPNNKTYNRADDAVYYSYKSGTNFTIGFSYNIDFKNK</sequence>
<feature type="domain" description="Outer membrane protein beta-barrel" evidence="5">
    <location>
        <begin position="578"/>
        <end position="910"/>
    </location>
</feature>
<evidence type="ECO:0000259" key="4">
    <source>
        <dbReference type="Pfam" id="PF07715"/>
    </source>
</evidence>
<dbReference type="SUPFAM" id="SSF49464">
    <property type="entry name" value="Carboxypeptidase regulatory domain-like"/>
    <property type="match status" value="1"/>
</dbReference>
<evidence type="ECO:0000256" key="1">
    <source>
        <dbReference type="ARBA" id="ARBA00004442"/>
    </source>
</evidence>
<dbReference type="Proteomes" id="UP000642938">
    <property type="component" value="Unassembled WGS sequence"/>
</dbReference>
<dbReference type="InterPro" id="IPR036942">
    <property type="entry name" value="Beta-barrel_TonB_sf"/>
</dbReference>
<dbReference type="EMBL" id="BMHZ01000001">
    <property type="protein sequence ID" value="GGG95882.1"/>
    <property type="molecule type" value="Genomic_DNA"/>
</dbReference>
<dbReference type="InterPro" id="IPR041700">
    <property type="entry name" value="OMP_b-brl_3"/>
</dbReference>
<dbReference type="Pfam" id="PF14905">
    <property type="entry name" value="OMP_b-brl_3"/>
    <property type="match status" value="1"/>
</dbReference>
<dbReference type="PANTHER" id="PTHR40980:SF5">
    <property type="entry name" value="TONB-DEPENDENT RECEPTOR"/>
    <property type="match status" value="1"/>
</dbReference>
<dbReference type="PANTHER" id="PTHR40980">
    <property type="entry name" value="PLUG DOMAIN-CONTAINING PROTEIN"/>
    <property type="match status" value="1"/>
</dbReference>
<name>A0ABQ1XK50_9SPHI</name>
<dbReference type="InterPro" id="IPR008969">
    <property type="entry name" value="CarboxyPept-like_regulatory"/>
</dbReference>
<accession>A0ABQ1XK50</accession>
<evidence type="ECO:0000313" key="6">
    <source>
        <dbReference type="EMBL" id="GGG95882.1"/>
    </source>
</evidence>
<comment type="caution">
    <text evidence="6">The sequence shown here is derived from an EMBL/GenBank/DDBJ whole genome shotgun (WGS) entry which is preliminary data.</text>
</comment>
<keyword evidence="2" id="KW-0472">Membrane</keyword>
<dbReference type="Gene3D" id="2.60.40.1120">
    <property type="entry name" value="Carboxypeptidase-like, regulatory domain"/>
    <property type="match status" value="1"/>
</dbReference>
<dbReference type="SUPFAM" id="SSF56935">
    <property type="entry name" value="Porins"/>
    <property type="match status" value="1"/>
</dbReference>
<reference evidence="7" key="1">
    <citation type="journal article" date="2019" name="Int. J. Syst. Evol. Microbiol.">
        <title>The Global Catalogue of Microorganisms (GCM) 10K type strain sequencing project: providing services to taxonomists for standard genome sequencing and annotation.</title>
        <authorList>
            <consortium name="The Broad Institute Genomics Platform"/>
            <consortium name="The Broad Institute Genome Sequencing Center for Infectious Disease"/>
            <person name="Wu L."/>
            <person name="Ma J."/>
        </authorList>
    </citation>
    <scope>NUCLEOTIDE SEQUENCE [LARGE SCALE GENOMIC DNA]</scope>
    <source>
        <strain evidence="7">CGMCC 1.15287</strain>
    </source>
</reference>